<dbReference type="InterPro" id="IPR011009">
    <property type="entry name" value="Kinase-like_dom_sf"/>
</dbReference>
<accession>A0A9P5B5Y4</accession>
<protein>
    <submittedName>
        <fullName evidence="1">Kinase-like domain</fullName>
    </submittedName>
</protein>
<comment type="caution">
    <text evidence="1">The sequence shown here is derived from an EMBL/GenBank/DDBJ whole genome shotgun (WGS) entry which is preliminary data.</text>
</comment>
<keyword evidence="1" id="KW-0418">Kinase</keyword>
<dbReference type="EMBL" id="LUFC02000629">
    <property type="protein sequence ID" value="KAF4495573.1"/>
    <property type="molecule type" value="Genomic_DNA"/>
</dbReference>
<dbReference type="SUPFAM" id="SSF56112">
    <property type="entry name" value="Protein kinase-like (PK-like)"/>
    <property type="match status" value="1"/>
</dbReference>
<evidence type="ECO:0000313" key="2">
    <source>
        <dbReference type="Proteomes" id="UP000737391"/>
    </source>
</evidence>
<dbReference type="AlphaFoldDB" id="A0A9P5B5Y4"/>
<name>A0A9P5B5Y4_9HYPO</name>
<gene>
    <name evidence="1" type="ORF">FAGAP_8292</name>
</gene>
<dbReference type="GO" id="GO:0016301">
    <property type="term" value="F:kinase activity"/>
    <property type="evidence" value="ECO:0007669"/>
    <property type="project" value="UniProtKB-KW"/>
</dbReference>
<evidence type="ECO:0000313" key="1">
    <source>
        <dbReference type="EMBL" id="KAF4495573.1"/>
    </source>
</evidence>
<keyword evidence="1" id="KW-0808">Transferase</keyword>
<reference evidence="1" key="1">
    <citation type="submission" date="2020-01" db="EMBL/GenBank/DDBJ databases">
        <title>Identification and distribution of gene clusters putatively required for synthesis of sphingolipid metabolism inhibitors in phylogenetically diverse species of the filamentous fungus Fusarium.</title>
        <authorList>
            <person name="Kim H.-S."/>
            <person name="Busman M."/>
            <person name="Brown D.W."/>
            <person name="Divon H."/>
            <person name="Uhlig S."/>
            <person name="Proctor R.H."/>
        </authorList>
    </citation>
    <scope>NUCLEOTIDE SEQUENCE</scope>
    <source>
        <strain evidence="1">NRRL 31653</strain>
    </source>
</reference>
<keyword evidence="2" id="KW-1185">Reference proteome</keyword>
<dbReference type="OrthoDB" id="5134445at2759"/>
<organism evidence="1 2">
    <name type="scientific">Fusarium agapanthi</name>
    <dbReference type="NCBI Taxonomy" id="1803897"/>
    <lineage>
        <taxon>Eukaryota</taxon>
        <taxon>Fungi</taxon>
        <taxon>Dikarya</taxon>
        <taxon>Ascomycota</taxon>
        <taxon>Pezizomycotina</taxon>
        <taxon>Sordariomycetes</taxon>
        <taxon>Hypocreomycetidae</taxon>
        <taxon>Hypocreales</taxon>
        <taxon>Nectriaceae</taxon>
        <taxon>Fusarium</taxon>
        <taxon>Fusarium fujikuroi species complex</taxon>
    </lineage>
</organism>
<sequence>MKTPAKAPPGGYKVGDVLQLKILQTNTDVLPQHDTVSVTISELITCTMATVVRVIFDSGDCAVLKLYDRRFGSGLRDCGYEYFPYCEQSKAAFQGFIERGAMGPFLKELDEEDKTVDLIPRTTSYIREGPDGVARFEALIWRYADKHFKTETEAYTRMQDLQGVHIPKLYAVVRVVPDEENTQDNEYLDVHGILLESIAGYCLDDLVSAHCAPKTYQEWLSIVQRAVDSAHVINKHGIILDDSAPRNVVFDQTTRQVFHVDFAQCFFKDTMFKAWCWDTDAED</sequence>
<dbReference type="Proteomes" id="UP000737391">
    <property type="component" value="Unassembled WGS sequence"/>
</dbReference>
<proteinExistence type="predicted"/>